<accession>A0ABV1YZK2</accession>
<dbReference type="SUPFAM" id="SSF49785">
    <property type="entry name" value="Galactose-binding domain-like"/>
    <property type="match status" value="1"/>
</dbReference>
<keyword evidence="1 4" id="KW-0378">Hydrolase</keyword>
<dbReference type="Gene3D" id="3.40.50.1820">
    <property type="entry name" value="alpha/beta hydrolase"/>
    <property type="match status" value="1"/>
</dbReference>
<dbReference type="Pfam" id="PF08530">
    <property type="entry name" value="PepX_C"/>
    <property type="match status" value="1"/>
</dbReference>
<dbReference type="Pfam" id="PF02129">
    <property type="entry name" value="Peptidase_S15"/>
    <property type="match status" value="1"/>
</dbReference>
<feature type="region of interest" description="Disordered" evidence="2">
    <location>
        <begin position="349"/>
        <end position="387"/>
    </location>
</feature>
<name>A0ABV1YZK2_9HYPH</name>
<evidence type="ECO:0000259" key="3">
    <source>
        <dbReference type="SMART" id="SM00939"/>
    </source>
</evidence>
<dbReference type="Gene3D" id="2.60.120.260">
    <property type="entry name" value="Galactose-binding domain-like"/>
    <property type="match status" value="1"/>
</dbReference>
<organism evidence="4 5">
    <name type="scientific">Mesorhizobium caraganae</name>
    <dbReference type="NCBI Taxonomy" id="483206"/>
    <lineage>
        <taxon>Bacteria</taxon>
        <taxon>Pseudomonadati</taxon>
        <taxon>Pseudomonadota</taxon>
        <taxon>Alphaproteobacteria</taxon>
        <taxon>Hyphomicrobiales</taxon>
        <taxon>Phyllobacteriaceae</taxon>
        <taxon>Mesorhizobium</taxon>
    </lineage>
</organism>
<protein>
    <submittedName>
        <fullName evidence="4">CocE/NonD family hydrolase</fullName>
    </submittedName>
</protein>
<dbReference type="InterPro" id="IPR029058">
    <property type="entry name" value="AB_hydrolase_fold"/>
</dbReference>
<gene>
    <name evidence="4" type="ORF">NKI36_13965</name>
</gene>
<dbReference type="RefSeq" id="WP_352558177.1">
    <property type="nucleotide sequence ID" value="NZ_JAMYQB010000010.1"/>
</dbReference>
<dbReference type="EMBL" id="JAMYQB010000010">
    <property type="protein sequence ID" value="MER9405152.1"/>
    <property type="molecule type" value="Genomic_DNA"/>
</dbReference>
<feature type="compositionally biased region" description="Basic and acidic residues" evidence="2">
    <location>
        <begin position="376"/>
        <end position="387"/>
    </location>
</feature>
<comment type="caution">
    <text evidence="4">The sequence shown here is derived from an EMBL/GenBank/DDBJ whole genome shotgun (WGS) entry which is preliminary data.</text>
</comment>
<evidence type="ECO:0000313" key="4">
    <source>
        <dbReference type="EMBL" id="MER9405152.1"/>
    </source>
</evidence>
<dbReference type="InterPro" id="IPR013736">
    <property type="entry name" value="Xaa-Pro_dipept_C"/>
</dbReference>
<dbReference type="SMART" id="SM00939">
    <property type="entry name" value="PepX_C"/>
    <property type="match status" value="1"/>
</dbReference>
<evidence type="ECO:0000256" key="1">
    <source>
        <dbReference type="ARBA" id="ARBA00022801"/>
    </source>
</evidence>
<feature type="domain" description="Xaa-Pro dipeptidyl-peptidase C-terminal" evidence="3">
    <location>
        <begin position="285"/>
        <end position="541"/>
    </location>
</feature>
<dbReference type="InterPro" id="IPR050585">
    <property type="entry name" value="Xaa-Pro_dipeptidyl-ppase/CocE"/>
</dbReference>
<dbReference type="InterPro" id="IPR005674">
    <property type="entry name" value="CocE/Ser_esterase"/>
</dbReference>
<evidence type="ECO:0000256" key="2">
    <source>
        <dbReference type="SAM" id="MobiDB-lite"/>
    </source>
</evidence>
<dbReference type="PANTHER" id="PTHR43056:SF10">
    <property type="entry name" value="COCE_NOND FAMILY, PUTATIVE (AFU_ORTHOLOGUE AFUA_7G00600)-RELATED"/>
    <property type="match status" value="1"/>
</dbReference>
<dbReference type="NCBIfam" id="TIGR00976">
    <property type="entry name" value="CocE_NonD"/>
    <property type="match status" value="1"/>
</dbReference>
<dbReference type="Gene3D" id="1.10.3020.10">
    <property type="entry name" value="alpha-amino acid ester hydrolase ( Helical cap domain)"/>
    <property type="match status" value="1"/>
</dbReference>
<dbReference type="SUPFAM" id="SSF53474">
    <property type="entry name" value="alpha/beta-Hydrolases"/>
    <property type="match status" value="1"/>
</dbReference>
<reference evidence="4 5" key="1">
    <citation type="journal article" date="2024" name="Proc. Natl. Acad. Sci. U.S.A.">
        <title>The evolutionary genomics of adaptation to stress in wild rhizobium bacteria.</title>
        <authorList>
            <person name="Kehlet-Delgado H."/>
            <person name="Montoya A.P."/>
            <person name="Jensen K.T."/>
            <person name="Wendlandt C.E."/>
            <person name="Dexheimer C."/>
            <person name="Roberts M."/>
            <person name="Torres Martinez L."/>
            <person name="Friesen M.L."/>
            <person name="Griffitts J.S."/>
            <person name="Porter S.S."/>
        </authorList>
    </citation>
    <scope>NUCLEOTIDE SEQUENCE [LARGE SCALE GENOMIC DNA]</scope>
    <source>
        <strain evidence="4 5">M0641</strain>
    </source>
</reference>
<evidence type="ECO:0000313" key="5">
    <source>
        <dbReference type="Proteomes" id="UP001433071"/>
    </source>
</evidence>
<dbReference type="Proteomes" id="UP001433071">
    <property type="component" value="Unassembled WGS sequence"/>
</dbReference>
<proteinExistence type="predicted"/>
<dbReference type="InterPro" id="IPR008979">
    <property type="entry name" value="Galactose-bd-like_sf"/>
</dbReference>
<dbReference type="GO" id="GO:0016787">
    <property type="term" value="F:hydrolase activity"/>
    <property type="evidence" value="ECO:0007669"/>
    <property type="project" value="UniProtKB-KW"/>
</dbReference>
<dbReference type="InterPro" id="IPR000383">
    <property type="entry name" value="Xaa-Pro-like_dom"/>
</dbReference>
<keyword evidence="5" id="KW-1185">Reference proteome</keyword>
<sequence length="665" mass="74434">MTSRNFRVIENEWIVLKDGTRLAARIWMPETVPGGVPAVLEFLPYRKRNGTAARDESTYPVFAAAGIAGVRVDIRGCGESDGVIDGEYTARELADAVEVIEWIAAQDWSNGNVGMMGISWGGFNALQVAALKPPALKAVISLSSTVDRYNDDIHYKNGAHLSAQLSWAATMTAFQSRSPDPDLVGERWRDMWLERLEGEPFFMEEWLSHQRRDDFWHHGSVCEDFDGFSVPALVIAGWADGYRNTPLKAVAGMPEMAWGLIGPWVHKYPHFAYPKPRVDFHAEAISWWRHWLCAEDNKVEHTPRLRAYILDGPRPGRRRETDPGYWVAMDRWNVPDTLVLSLDASGRLTRSTSSHTEGKALLHSPQDTGTAAGEFFPRRPDSEMAGDQRVDDAGSLTFDSAVLAEECVVFGQPLAKLSLSSDANFANLAVRLVDVHPDGAATRVSFGVLNLSHRNGNAEPQPLKPGETVEIELVLDACGYRFAPGHRLRLSLSSAYWPTILPQPCDATLTIDLATLRLELPLIGEHRRIEIPQPSNPDPLPRYEVLTDGSSDRSVERDLQNGVTRYRVHEDTGLSRHPGNGLCTRDIRQEVWSIAPDNPLSLTAEIRWTCCAEREGWRTQSQCITHLSCTATEWVITERVEALADGHKLFERERERSARIPRDHM</sequence>
<dbReference type="PANTHER" id="PTHR43056">
    <property type="entry name" value="PEPTIDASE S9 PROLYL OLIGOPEPTIDASE"/>
    <property type="match status" value="1"/>
</dbReference>